<reference evidence="1 2" key="1">
    <citation type="journal article" date="2022" name="Hortic Res">
        <title>A haplotype resolved chromosomal level avocado genome allows analysis of novel avocado genes.</title>
        <authorList>
            <person name="Nath O."/>
            <person name="Fletcher S.J."/>
            <person name="Hayward A."/>
            <person name="Shaw L.M."/>
            <person name="Masouleh A.K."/>
            <person name="Furtado A."/>
            <person name="Henry R.J."/>
            <person name="Mitter N."/>
        </authorList>
    </citation>
    <scope>NUCLEOTIDE SEQUENCE [LARGE SCALE GENOMIC DNA]</scope>
    <source>
        <strain evidence="2">cv. Hass</strain>
    </source>
</reference>
<gene>
    <name evidence="1" type="ORF">MRB53_035557</name>
</gene>
<protein>
    <submittedName>
        <fullName evidence="1">Uncharacterized protein</fullName>
    </submittedName>
</protein>
<comment type="caution">
    <text evidence="1">The sequence shown here is derived from an EMBL/GenBank/DDBJ whole genome shotgun (WGS) entry which is preliminary data.</text>
</comment>
<dbReference type="Proteomes" id="UP001234297">
    <property type="component" value="Chromosome 12"/>
</dbReference>
<evidence type="ECO:0000313" key="1">
    <source>
        <dbReference type="EMBL" id="KAJ8616185.1"/>
    </source>
</evidence>
<organism evidence="1 2">
    <name type="scientific">Persea americana</name>
    <name type="common">Avocado</name>
    <dbReference type="NCBI Taxonomy" id="3435"/>
    <lineage>
        <taxon>Eukaryota</taxon>
        <taxon>Viridiplantae</taxon>
        <taxon>Streptophyta</taxon>
        <taxon>Embryophyta</taxon>
        <taxon>Tracheophyta</taxon>
        <taxon>Spermatophyta</taxon>
        <taxon>Magnoliopsida</taxon>
        <taxon>Magnoliidae</taxon>
        <taxon>Laurales</taxon>
        <taxon>Lauraceae</taxon>
        <taxon>Persea</taxon>
    </lineage>
</organism>
<accession>A0ACC2K540</accession>
<evidence type="ECO:0000313" key="2">
    <source>
        <dbReference type="Proteomes" id="UP001234297"/>
    </source>
</evidence>
<sequence length="95" mass="10902">MYSYGELGEKLKILRPAAATAGKKDWLSLGELNEGLMKLREMEEKETESRIGGVSFKDLRDSLVRLRKSSDESSKKCNIFSPRQYVFRRKAQARS</sequence>
<dbReference type="EMBL" id="CM056820">
    <property type="protein sequence ID" value="KAJ8616185.1"/>
    <property type="molecule type" value="Genomic_DNA"/>
</dbReference>
<keyword evidence="2" id="KW-1185">Reference proteome</keyword>
<proteinExistence type="predicted"/>
<name>A0ACC2K540_PERAE</name>